<dbReference type="Proteomes" id="UP000001901">
    <property type="component" value="Chromosome"/>
</dbReference>
<dbReference type="GeneID" id="8738867"/>
<dbReference type="PaxDb" id="572546-Arcpr_0217"/>
<evidence type="ECO:0000256" key="2">
    <source>
        <dbReference type="ARBA" id="ARBA00022603"/>
    </source>
</evidence>
<organism evidence="10 11">
    <name type="scientific">Archaeoglobus profundus (strain DSM 5631 / JCM 9629 / NBRC 100127 / Av18)</name>
    <dbReference type="NCBI Taxonomy" id="572546"/>
    <lineage>
        <taxon>Archaea</taxon>
        <taxon>Methanobacteriati</taxon>
        <taxon>Methanobacteriota</taxon>
        <taxon>Archaeoglobi</taxon>
        <taxon>Archaeoglobales</taxon>
        <taxon>Archaeoglobaceae</taxon>
        <taxon>Archaeoglobus</taxon>
    </lineage>
</organism>
<comment type="function">
    <text evidence="8">Dimethylates a single guanine residue at position 26 of a number of tRNAs using S-adenosyl-L-methionine as donor of the methyl groups.</text>
</comment>
<feature type="binding site" evidence="8">
    <location>
        <position position="238"/>
    </location>
    <ligand>
        <name>Zn(2+)</name>
        <dbReference type="ChEBI" id="CHEBI:29105"/>
    </ligand>
</feature>
<evidence type="ECO:0000256" key="4">
    <source>
        <dbReference type="ARBA" id="ARBA00022691"/>
    </source>
</evidence>
<protein>
    <recommendedName>
        <fullName evidence="7 8">tRNA (guanine(26)-N(2))-dimethyltransferase</fullName>
        <ecNumber evidence="7 8">2.1.1.216</ecNumber>
    </recommendedName>
    <alternativeName>
        <fullName evidence="8">tRNA 2,2-dimethylguanosine-26 methyltransferase</fullName>
    </alternativeName>
    <alternativeName>
        <fullName evidence="8">tRNA(guanine-26,N(2)-N(2)) methyltransferase</fullName>
    </alternativeName>
    <alternativeName>
        <fullName evidence="8">tRNA(m(2,2)G26)dimethyltransferase</fullName>
    </alternativeName>
</protein>
<gene>
    <name evidence="8" type="primary">trm1</name>
    <name evidence="10" type="ordered locus">Arcpr_0217</name>
</gene>
<evidence type="ECO:0000256" key="1">
    <source>
        <dbReference type="ARBA" id="ARBA00022555"/>
    </source>
</evidence>
<dbReference type="RefSeq" id="WP_012939624.1">
    <property type="nucleotide sequence ID" value="NC_013741.1"/>
</dbReference>
<dbReference type="EC" id="2.1.1.216" evidence="7 8"/>
<evidence type="ECO:0000256" key="9">
    <source>
        <dbReference type="PROSITE-ProRule" id="PRU00958"/>
    </source>
</evidence>
<keyword evidence="5 8" id="KW-0819">tRNA processing</keyword>
<dbReference type="InterPro" id="IPR029063">
    <property type="entry name" value="SAM-dependent_MTases_sf"/>
</dbReference>
<keyword evidence="2 8" id="KW-0489">Methyltransferase</keyword>
<dbReference type="STRING" id="572546.Arcpr_0217"/>
<dbReference type="SUPFAM" id="SSF53335">
    <property type="entry name" value="S-adenosyl-L-methionine-dependent methyltransferases"/>
    <property type="match status" value="1"/>
</dbReference>
<dbReference type="Pfam" id="PF02005">
    <property type="entry name" value="TRM"/>
    <property type="match status" value="1"/>
</dbReference>
<dbReference type="NCBIfam" id="TIGR00308">
    <property type="entry name" value="TRM1"/>
    <property type="match status" value="1"/>
</dbReference>
<keyword evidence="8" id="KW-0862">Zinc</keyword>
<dbReference type="HOGENOM" id="CLU_010862_5_1_2"/>
<dbReference type="InterPro" id="IPR042296">
    <property type="entry name" value="tRNA_met_Trm1_C"/>
</dbReference>
<proteinExistence type="inferred from homology"/>
<feature type="binding site" evidence="8">
    <location>
        <position position="96"/>
    </location>
    <ligand>
        <name>S-adenosyl-L-methionine</name>
        <dbReference type="ChEBI" id="CHEBI:59789"/>
    </ligand>
</feature>
<dbReference type="HAMAP" id="MF_00290">
    <property type="entry name" value="tRNA_dimethyltr_TRM1"/>
    <property type="match status" value="1"/>
</dbReference>
<dbReference type="PROSITE" id="PS51626">
    <property type="entry name" value="SAM_MT_TRM1"/>
    <property type="match status" value="1"/>
</dbReference>
<keyword evidence="1 8" id="KW-0820">tRNA-binding</keyword>
<dbReference type="InterPro" id="IPR002905">
    <property type="entry name" value="Trm1"/>
</dbReference>
<dbReference type="Gene3D" id="3.30.56.70">
    <property type="entry name" value="N2,N2-dimethylguanosine tRNA methyltransferase, C-terminal domain"/>
    <property type="match status" value="1"/>
</dbReference>
<dbReference type="EMBL" id="CP001857">
    <property type="protein sequence ID" value="ADB57288.1"/>
    <property type="molecule type" value="Genomic_DNA"/>
</dbReference>
<feature type="binding site" evidence="8">
    <location>
        <position position="52"/>
    </location>
    <ligand>
        <name>S-adenosyl-L-methionine</name>
        <dbReference type="ChEBI" id="CHEBI:59789"/>
    </ligand>
</feature>
<dbReference type="InterPro" id="IPR022923">
    <property type="entry name" value="TRM1_arc_bac"/>
</dbReference>
<evidence type="ECO:0000313" key="10">
    <source>
        <dbReference type="EMBL" id="ADB57288.1"/>
    </source>
</evidence>
<dbReference type="GO" id="GO:0046872">
    <property type="term" value="F:metal ion binding"/>
    <property type="evidence" value="ECO:0007669"/>
    <property type="project" value="UniProtKB-KW"/>
</dbReference>
<feature type="binding site" evidence="8">
    <location>
        <position position="227"/>
    </location>
    <ligand>
        <name>Zn(2+)</name>
        <dbReference type="ChEBI" id="CHEBI:29105"/>
    </ligand>
</feature>
<dbReference type="OrthoDB" id="372177at2157"/>
<evidence type="ECO:0000313" key="11">
    <source>
        <dbReference type="Proteomes" id="UP000001901"/>
    </source>
</evidence>
<dbReference type="GO" id="GO:0002940">
    <property type="term" value="P:tRNA N2-guanine methylation"/>
    <property type="evidence" value="ECO:0007669"/>
    <property type="project" value="TreeGrafter"/>
</dbReference>
<reference evidence="10 11" key="1">
    <citation type="journal article" date="2010" name="Stand. Genomic Sci.">
        <title>Complete genome sequence of Archaeoglobus profundus type strain (AV18).</title>
        <authorList>
            <person name="von Jan M."/>
            <person name="Lapidus A."/>
            <person name="Del Rio T.G."/>
            <person name="Copeland A."/>
            <person name="Tice H."/>
            <person name="Cheng J.F."/>
            <person name="Lucas S."/>
            <person name="Chen F."/>
            <person name="Nolan M."/>
            <person name="Goodwin L."/>
            <person name="Han C."/>
            <person name="Pitluck S."/>
            <person name="Liolios K."/>
            <person name="Ivanova N."/>
            <person name="Mavromatis K."/>
            <person name="Ovchinnikova G."/>
            <person name="Chertkov O."/>
            <person name="Pati A."/>
            <person name="Chen A."/>
            <person name="Palaniappan K."/>
            <person name="Land M."/>
            <person name="Hauser L."/>
            <person name="Chang Y.J."/>
            <person name="Jeffries C.D."/>
            <person name="Saunders E."/>
            <person name="Brettin T."/>
            <person name="Detter J.C."/>
            <person name="Chain P."/>
            <person name="Eichinger K."/>
            <person name="Huber H."/>
            <person name="Spring S."/>
            <person name="Rohde M."/>
            <person name="Goker M."/>
            <person name="Wirth R."/>
            <person name="Woyke T."/>
            <person name="Bristow J."/>
            <person name="Eisen J.A."/>
            <person name="Markowitz V."/>
            <person name="Hugenholtz P."/>
            <person name="Kyrpides N.C."/>
            <person name="Klenk H.P."/>
        </authorList>
    </citation>
    <scope>NUCLEOTIDE SEQUENCE [LARGE SCALE GENOMIC DNA]</scope>
    <source>
        <strain evidence="11">DSM 5631 / JCM 9629 / NBRC 100127 / Av18</strain>
    </source>
</reference>
<comment type="catalytic activity">
    <reaction evidence="8">
        <text>guanosine(26) in tRNA + 2 S-adenosyl-L-methionine = N(2)-dimethylguanosine(26) in tRNA + 2 S-adenosyl-L-homocysteine + 2 H(+)</text>
        <dbReference type="Rhea" id="RHEA:43140"/>
        <dbReference type="Rhea" id="RHEA-COMP:10359"/>
        <dbReference type="Rhea" id="RHEA-COMP:10360"/>
        <dbReference type="ChEBI" id="CHEBI:15378"/>
        <dbReference type="ChEBI" id="CHEBI:57856"/>
        <dbReference type="ChEBI" id="CHEBI:59789"/>
        <dbReference type="ChEBI" id="CHEBI:74269"/>
        <dbReference type="ChEBI" id="CHEBI:74513"/>
        <dbReference type="EC" id="2.1.1.216"/>
    </reaction>
</comment>
<name>D2RG63_ARCPA</name>
<dbReference type="GO" id="GO:0000049">
    <property type="term" value="F:tRNA binding"/>
    <property type="evidence" value="ECO:0007669"/>
    <property type="project" value="UniProtKB-UniRule"/>
</dbReference>
<keyword evidence="8" id="KW-0479">Metal-binding</keyword>
<dbReference type="GO" id="GO:0160104">
    <property type="term" value="F:tRNA (guanine(26)-N2)-dimethyltransferase activity"/>
    <property type="evidence" value="ECO:0007669"/>
    <property type="project" value="UniProtKB-UniRule"/>
</dbReference>
<keyword evidence="6 8" id="KW-0694">RNA-binding</keyword>
<dbReference type="PANTHER" id="PTHR10631">
    <property type="entry name" value="N 2 ,N 2 -DIMETHYLGUANOSINE TRNA METHYLTRANSFERASE"/>
    <property type="match status" value="1"/>
</dbReference>
<evidence type="ECO:0000256" key="3">
    <source>
        <dbReference type="ARBA" id="ARBA00022679"/>
    </source>
</evidence>
<keyword evidence="3 8" id="KW-0808">Transferase</keyword>
<feature type="binding site" evidence="8">
    <location>
        <position position="69"/>
    </location>
    <ligand>
        <name>S-adenosyl-L-methionine</name>
        <dbReference type="ChEBI" id="CHEBI:59789"/>
    </ligand>
</feature>
<keyword evidence="4 8" id="KW-0949">S-adenosyl-L-methionine</keyword>
<evidence type="ECO:0000256" key="8">
    <source>
        <dbReference type="HAMAP-Rule" id="MF_00290"/>
    </source>
</evidence>
<dbReference type="eggNOG" id="arCOG01219">
    <property type="taxonomic scope" value="Archaea"/>
</dbReference>
<feature type="binding site" evidence="8">
    <location>
        <position position="244"/>
    </location>
    <ligand>
        <name>Zn(2+)</name>
        <dbReference type="ChEBI" id="CHEBI:29105"/>
    </ligand>
</feature>
<dbReference type="KEGG" id="apo:Arcpr_0217"/>
<keyword evidence="11" id="KW-1185">Reference proteome</keyword>
<accession>D2RG63</accession>
<comment type="similarity">
    <text evidence="8 9">Belongs to the class I-like SAM-binding methyltransferase superfamily. Trm1 family.</text>
</comment>
<dbReference type="PANTHER" id="PTHR10631:SF3">
    <property type="entry name" value="TRNA (GUANINE(26)-N(2))-DIMETHYLTRANSFERASE"/>
    <property type="match status" value="1"/>
</dbReference>
<dbReference type="Gene3D" id="3.40.50.150">
    <property type="entry name" value="Vaccinia Virus protein VP39"/>
    <property type="match status" value="1"/>
</dbReference>
<evidence type="ECO:0000256" key="5">
    <source>
        <dbReference type="ARBA" id="ARBA00022694"/>
    </source>
</evidence>
<feature type="binding site" evidence="8">
    <location>
        <position position="95"/>
    </location>
    <ligand>
        <name>S-adenosyl-L-methionine</name>
        <dbReference type="ChEBI" id="CHEBI:59789"/>
    </ligand>
</feature>
<dbReference type="AlphaFoldDB" id="D2RG63"/>
<feature type="binding site" evidence="8">
    <location>
        <position position="224"/>
    </location>
    <ligand>
        <name>Zn(2+)</name>
        <dbReference type="ChEBI" id="CHEBI:29105"/>
    </ligand>
</feature>
<sequence>MIVEEGKVKIKLDRDVFYNPRMRFCRDLDVLVWRVLDDKREFLDALAGTGVRGIRAKVEGGYDVVYFNDRNPKAVELIKENMKLNGIEAEVFNKDANILMREKKFWHIDLDPFGSPAEFMDSASFSVKKYLSVTATDTAAFCGSATESGLRKYFVFAEMTDIYPEIGLRALIGYVARELAKYEKGIEVLVCWTKEHYYRIHLKVRKSLRASKDTVKKLGYMLYCPNCMNRDFVGVGECFERCECGGRFRIYGPIWLGDVKDAEIVRKMLEYAKGKAEKFVKAIAEELNTPLAYNIHALSKKLKINPPKMEKILTDLRENGFTASRVHYSGTVLKTNAKIVDLISLLNS</sequence>
<evidence type="ECO:0000256" key="6">
    <source>
        <dbReference type="ARBA" id="ARBA00022884"/>
    </source>
</evidence>
<evidence type="ECO:0000256" key="7">
    <source>
        <dbReference type="ARBA" id="ARBA00039099"/>
    </source>
</evidence>
<feature type="binding site" evidence="8">
    <location>
        <position position="26"/>
    </location>
    <ligand>
        <name>S-adenosyl-L-methionine</name>
        <dbReference type="ChEBI" id="CHEBI:59789"/>
    </ligand>
</feature>